<reference evidence="1" key="1">
    <citation type="submission" date="2021-06" db="EMBL/GenBank/DDBJ databases">
        <authorList>
            <person name="Kallberg Y."/>
            <person name="Tangrot J."/>
            <person name="Rosling A."/>
        </authorList>
    </citation>
    <scope>NUCLEOTIDE SEQUENCE</scope>
    <source>
        <strain evidence="1">FL130A</strain>
    </source>
</reference>
<dbReference type="AlphaFoldDB" id="A0A9N9FX32"/>
<protein>
    <submittedName>
        <fullName evidence="1">34_t:CDS:1</fullName>
    </submittedName>
</protein>
<name>A0A9N9FX32_9GLOM</name>
<accession>A0A9N9FX32</accession>
<evidence type="ECO:0000313" key="1">
    <source>
        <dbReference type="EMBL" id="CAG8562136.1"/>
    </source>
</evidence>
<proteinExistence type="predicted"/>
<organism evidence="1 2">
    <name type="scientific">Ambispora leptoticha</name>
    <dbReference type="NCBI Taxonomy" id="144679"/>
    <lineage>
        <taxon>Eukaryota</taxon>
        <taxon>Fungi</taxon>
        <taxon>Fungi incertae sedis</taxon>
        <taxon>Mucoromycota</taxon>
        <taxon>Glomeromycotina</taxon>
        <taxon>Glomeromycetes</taxon>
        <taxon>Archaeosporales</taxon>
        <taxon>Ambisporaceae</taxon>
        <taxon>Ambispora</taxon>
    </lineage>
</organism>
<gene>
    <name evidence="1" type="ORF">ALEPTO_LOCUS6400</name>
</gene>
<sequence>MDDSLNHGFSNLHIVKLDMITHNIDFVRFDSILKNMRYISLEL</sequence>
<keyword evidence="2" id="KW-1185">Reference proteome</keyword>
<evidence type="ECO:0000313" key="2">
    <source>
        <dbReference type="Proteomes" id="UP000789508"/>
    </source>
</evidence>
<comment type="caution">
    <text evidence="1">The sequence shown here is derived from an EMBL/GenBank/DDBJ whole genome shotgun (WGS) entry which is preliminary data.</text>
</comment>
<dbReference type="Proteomes" id="UP000789508">
    <property type="component" value="Unassembled WGS sequence"/>
</dbReference>
<dbReference type="EMBL" id="CAJVPS010002187">
    <property type="protein sequence ID" value="CAG8562136.1"/>
    <property type="molecule type" value="Genomic_DNA"/>
</dbReference>